<dbReference type="RefSeq" id="XP_039131304.1">
    <property type="nucleotide sequence ID" value="XM_039275370.1"/>
</dbReference>
<evidence type="ECO:0000256" key="6">
    <source>
        <dbReference type="ARBA" id="ARBA00022737"/>
    </source>
</evidence>
<evidence type="ECO:0000256" key="7">
    <source>
        <dbReference type="ARBA" id="ARBA00022989"/>
    </source>
</evidence>
<evidence type="ECO:0000313" key="12">
    <source>
        <dbReference type="Proteomes" id="UP001515500"/>
    </source>
</evidence>
<evidence type="ECO:0000256" key="9">
    <source>
        <dbReference type="ARBA" id="ARBA00038043"/>
    </source>
</evidence>
<comment type="similarity">
    <text evidence="9">Belongs to the polygalacturonase-inhibiting protein family.</text>
</comment>
<dbReference type="InterPro" id="IPR051848">
    <property type="entry name" value="PGIP"/>
</dbReference>
<keyword evidence="4" id="KW-0812">Transmembrane</keyword>
<dbReference type="InterPro" id="IPR013210">
    <property type="entry name" value="LRR_N_plant-typ"/>
</dbReference>
<accession>A0AB40BW21</accession>
<evidence type="ECO:0000256" key="4">
    <source>
        <dbReference type="ARBA" id="ARBA00022692"/>
    </source>
</evidence>
<dbReference type="Gene3D" id="3.80.10.10">
    <property type="entry name" value="Ribonuclease Inhibitor"/>
    <property type="match status" value="1"/>
</dbReference>
<dbReference type="SMART" id="SM00369">
    <property type="entry name" value="LRR_TYP"/>
    <property type="match status" value="2"/>
</dbReference>
<keyword evidence="12" id="KW-1185">Reference proteome</keyword>
<keyword evidence="5 10" id="KW-0732">Signal</keyword>
<evidence type="ECO:0000256" key="10">
    <source>
        <dbReference type="SAM" id="SignalP"/>
    </source>
</evidence>
<keyword evidence="7" id="KW-1133">Transmembrane helix</keyword>
<dbReference type="PROSITE" id="PS51450">
    <property type="entry name" value="LRR"/>
    <property type="match status" value="1"/>
</dbReference>
<protein>
    <submittedName>
        <fullName evidence="13">Polygalacturonase inhibitor-like</fullName>
    </submittedName>
</protein>
<dbReference type="InterPro" id="IPR003591">
    <property type="entry name" value="Leu-rich_rpt_typical-subtyp"/>
</dbReference>
<comment type="subcellular location">
    <subcellularLocation>
        <location evidence="1">Cell envelope</location>
    </subcellularLocation>
    <subcellularLocation>
        <location evidence="2">Membrane</location>
    </subcellularLocation>
</comment>
<dbReference type="Pfam" id="PF08263">
    <property type="entry name" value="LRRNT_2"/>
    <property type="match status" value="1"/>
</dbReference>
<sequence length="341" mass="37583">MAATTTTIKTLPCFLSLIFLLIFTSFLPSTTSKLCNKHDQKALLALKTSFNHSDPFPTWTPIFDCCDWYGVTCNQTTGRVYSLDLTTDLTGVVPPALGDLPTLQVLRLHKVPNLHSPIPHSITKLKLLRFLTISWGSLSGPIPTFLSQLPSLESLDLSFNQLSGNIPPSLGHLPALRVIDLSRNHLTGTIPETLFHIINPKTTFPTLILSHNNLTGPIPSSFANVDFAALDVSRNKLTGNPSFLFGQSKSADTIVLARNQFKFDLSRVVFPENVDVLQLEHNMIYGSIPNQITMVSTLQFFNVSYNRLCGEIPTGGQLGSFDEYSFIHNKCLCGTPLPPCK</sequence>
<dbReference type="SUPFAM" id="SSF52058">
    <property type="entry name" value="L domain-like"/>
    <property type="match status" value="1"/>
</dbReference>
<proteinExistence type="inferred from homology"/>
<dbReference type="Proteomes" id="UP001515500">
    <property type="component" value="Chromosome 8"/>
</dbReference>
<evidence type="ECO:0000259" key="11">
    <source>
        <dbReference type="Pfam" id="PF08263"/>
    </source>
</evidence>
<feature type="signal peptide" evidence="10">
    <location>
        <begin position="1"/>
        <end position="32"/>
    </location>
</feature>
<dbReference type="InterPro" id="IPR032675">
    <property type="entry name" value="LRR_dom_sf"/>
</dbReference>
<evidence type="ECO:0000313" key="13">
    <source>
        <dbReference type="RefSeq" id="XP_039131304.1"/>
    </source>
</evidence>
<evidence type="ECO:0000256" key="1">
    <source>
        <dbReference type="ARBA" id="ARBA00004196"/>
    </source>
</evidence>
<feature type="chain" id="PRO_5044252111" evidence="10">
    <location>
        <begin position="33"/>
        <end position="341"/>
    </location>
</feature>
<dbReference type="GO" id="GO:0016020">
    <property type="term" value="C:membrane"/>
    <property type="evidence" value="ECO:0007669"/>
    <property type="project" value="UniProtKB-SubCell"/>
</dbReference>
<evidence type="ECO:0000256" key="3">
    <source>
        <dbReference type="ARBA" id="ARBA00022614"/>
    </source>
</evidence>
<dbReference type="FunFam" id="3.80.10.10:FF:000400">
    <property type="entry name" value="Nuclear pore complex protein NUP107"/>
    <property type="match status" value="1"/>
</dbReference>
<evidence type="ECO:0000256" key="8">
    <source>
        <dbReference type="ARBA" id="ARBA00023136"/>
    </source>
</evidence>
<dbReference type="PRINTS" id="PR00019">
    <property type="entry name" value="LEURICHRPT"/>
</dbReference>
<organism evidence="12 13">
    <name type="scientific">Dioscorea cayennensis subsp. rotundata</name>
    <name type="common">White Guinea yam</name>
    <name type="synonym">Dioscorea rotundata</name>
    <dbReference type="NCBI Taxonomy" id="55577"/>
    <lineage>
        <taxon>Eukaryota</taxon>
        <taxon>Viridiplantae</taxon>
        <taxon>Streptophyta</taxon>
        <taxon>Embryophyta</taxon>
        <taxon>Tracheophyta</taxon>
        <taxon>Spermatophyta</taxon>
        <taxon>Magnoliopsida</taxon>
        <taxon>Liliopsida</taxon>
        <taxon>Dioscoreales</taxon>
        <taxon>Dioscoreaceae</taxon>
        <taxon>Dioscorea</taxon>
    </lineage>
</organism>
<dbReference type="InterPro" id="IPR025875">
    <property type="entry name" value="Leu-rich_rpt_4"/>
</dbReference>
<reference evidence="13" key="1">
    <citation type="submission" date="2025-08" db="UniProtKB">
        <authorList>
            <consortium name="RefSeq"/>
        </authorList>
    </citation>
    <scope>IDENTIFICATION</scope>
</reference>
<dbReference type="PANTHER" id="PTHR48059:SF4">
    <property type="entry name" value="POLYGALACTURONASE INHIBITOR 1-RELATED"/>
    <property type="match status" value="1"/>
</dbReference>
<dbReference type="PANTHER" id="PTHR48059">
    <property type="entry name" value="POLYGALACTURONASE INHIBITOR 1"/>
    <property type="match status" value="1"/>
</dbReference>
<dbReference type="AlphaFoldDB" id="A0AB40BW21"/>
<keyword evidence="3" id="KW-0433">Leucine-rich repeat</keyword>
<evidence type="ECO:0000256" key="2">
    <source>
        <dbReference type="ARBA" id="ARBA00004370"/>
    </source>
</evidence>
<name>A0AB40BW21_DIOCR</name>
<dbReference type="InterPro" id="IPR001611">
    <property type="entry name" value="Leu-rich_rpt"/>
</dbReference>
<keyword evidence="8" id="KW-0472">Membrane</keyword>
<evidence type="ECO:0000256" key="5">
    <source>
        <dbReference type="ARBA" id="ARBA00022729"/>
    </source>
</evidence>
<dbReference type="Pfam" id="PF12799">
    <property type="entry name" value="LRR_4"/>
    <property type="match status" value="1"/>
</dbReference>
<feature type="domain" description="Leucine-rich repeat-containing N-terminal plant-type" evidence="11">
    <location>
        <begin position="37"/>
        <end position="74"/>
    </location>
</feature>
<keyword evidence="6" id="KW-0677">Repeat</keyword>
<dbReference type="GeneID" id="120267691"/>
<dbReference type="Pfam" id="PF00560">
    <property type="entry name" value="LRR_1"/>
    <property type="match status" value="1"/>
</dbReference>
<gene>
    <name evidence="13" type="primary">LOC120267691</name>
</gene>